<evidence type="ECO:0000256" key="3">
    <source>
        <dbReference type="ARBA" id="ARBA00009352"/>
    </source>
</evidence>
<dbReference type="InterPro" id="IPR038253">
    <property type="entry name" value="SRP68_N_sf"/>
</dbReference>
<evidence type="ECO:0000256" key="6">
    <source>
        <dbReference type="ARBA" id="ARBA00023135"/>
    </source>
</evidence>
<feature type="compositionally biased region" description="Low complexity" evidence="12">
    <location>
        <begin position="586"/>
        <end position="596"/>
    </location>
</feature>
<comment type="subcellular location">
    <subcellularLocation>
        <location evidence="1 10">Cytoplasm</location>
    </subcellularLocation>
    <subcellularLocation>
        <location evidence="2">Nucleus</location>
        <location evidence="2">Nucleolus</location>
    </subcellularLocation>
</comment>
<sequence length="619" mass="70391">MTNDVEMKSEAEELPPFPTVHILQVVKDAQQQHGLRHGDYARYRKYCAAKLERMRKALKFTNTHNCQKRRPAKFAKKWLTIESVQNIQYLNFGIFESERRYAEAMIDKITLEDNPEKSRKRFTMINSLRKAVLHATNLEKIVQESERFDAPTKLEAQAYAAWMRGMCSFESRNWQKASESLKLAKTVYEKLAEATNNTTLSTLFKGRCREIQPQLRLCEFNIAESPGAVGTMTELMELRMQMGEGGDSSVDKLISEMRASATSAEVVTIEWGGMKSTVDDEKAKQVIQEWKQTEIELSQCQTPKEKMALFEKATADTRDAIDKVSDIIRRKSSENADTTVLQSIKAYLEFLKMNGTASRYLAIIENTKSERKSKPQDLLRLYDSVIEIYKEVAETPGAEYDKNLIQAFEVKVEYYRAFRCFYMASSYSALHKYSEAAALFDRTMSRIQDAEGKLKKLKSNTYILNETQSSLTDLKSEVESAKISVRAARLAAAAGDIKTDSEVAKTIDERSLLETVNEWRQWNVRDSLKDKKTIPVASLPPAFIPMPNKPIFFDLAIFHNTMPNVNERLERLQKDRDGQSPKKTAKGGASASSKTSDQPQGEGQQGISGMVSGWFWGKK</sequence>
<evidence type="ECO:0000256" key="7">
    <source>
        <dbReference type="ARBA" id="ARBA00023242"/>
    </source>
</evidence>
<dbReference type="InterPro" id="IPR034652">
    <property type="entry name" value="SRP68-RBD"/>
</dbReference>
<name>G0MP71_CAEBE</name>
<reference evidence="14" key="1">
    <citation type="submission" date="2011-07" db="EMBL/GenBank/DDBJ databases">
        <authorList>
            <consortium name="Caenorhabditis brenneri Sequencing and Analysis Consortium"/>
            <person name="Wilson R.K."/>
        </authorList>
    </citation>
    <scope>NUCLEOTIDE SEQUENCE [LARGE SCALE GENOMIC DNA]</scope>
    <source>
        <strain evidence="14">PB2801</strain>
    </source>
</reference>
<evidence type="ECO:0000256" key="4">
    <source>
        <dbReference type="ARBA" id="ARBA00022490"/>
    </source>
</evidence>
<dbReference type="HOGENOM" id="CLU_018649_0_1_1"/>
<dbReference type="EMBL" id="GL379804">
    <property type="protein sequence ID" value="EGT39129.1"/>
    <property type="molecule type" value="Genomic_DNA"/>
</dbReference>
<organism evidence="14">
    <name type="scientific">Caenorhabditis brenneri</name>
    <name type="common">Nematode worm</name>
    <dbReference type="NCBI Taxonomy" id="135651"/>
    <lineage>
        <taxon>Eukaryota</taxon>
        <taxon>Metazoa</taxon>
        <taxon>Ecdysozoa</taxon>
        <taxon>Nematoda</taxon>
        <taxon>Chromadorea</taxon>
        <taxon>Rhabditida</taxon>
        <taxon>Rhabditina</taxon>
        <taxon>Rhabditomorpha</taxon>
        <taxon>Rhabditoidea</taxon>
        <taxon>Rhabditidae</taxon>
        <taxon>Peloderinae</taxon>
        <taxon>Caenorhabditis</taxon>
    </lineage>
</organism>
<keyword evidence="11" id="KW-0175">Coiled coil</keyword>
<keyword evidence="8 10" id="KW-0687">Ribonucleoprotein</keyword>
<accession>G0MP71</accession>
<dbReference type="InterPro" id="IPR026258">
    <property type="entry name" value="SRP68"/>
</dbReference>
<dbReference type="GO" id="GO:0005786">
    <property type="term" value="C:signal recognition particle, endoplasmic reticulum targeting"/>
    <property type="evidence" value="ECO:0007669"/>
    <property type="project" value="UniProtKB-KW"/>
</dbReference>
<dbReference type="eggNOG" id="KOG2460">
    <property type="taxonomic scope" value="Eukaryota"/>
</dbReference>
<proteinExistence type="inferred from homology"/>
<evidence type="ECO:0000256" key="11">
    <source>
        <dbReference type="SAM" id="Coils"/>
    </source>
</evidence>
<dbReference type="Gene3D" id="1.10.3450.40">
    <property type="entry name" value="Signal recognition particle, SRP68 subunit, RNA-binding domain"/>
    <property type="match status" value="1"/>
</dbReference>
<feature type="coiled-coil region" evidence="11">
    <location>
        <begin position="440"/>
        <end position="484"/>
    </location>
</feature>
<dbReference type="PANTHER" id="PTHR12860">
    <property type="entry name" value="SIGNAL RECOGNITION PARTICLE 68 KDA PROTEIN"/>
    <property type="match status" value="1"/>
</dbReference>
<keyword evidence="6 10" id="KW-0733">Signal recognition particle</keyword>
<evidence type="ECO:0000256" key="5">
    <source>
        <dbReference type="ARBA" id="ARBA00022884"/>
    </source>
</evidence>
<evidence type="ECO:0000256" key="1">
    <source>
        <dbReference type="ARBA" id="ARBA00004496"/>
    </source>
</evidence>
<dbReference type="OrthoDB" id="10255118at2759"/>
<keyword evidence="5 10" id="KW-0694">RNA-binding</keyword>
<feature type="region of interest" description="Disordered" evidence="12">
    <location>
        <begin position="572"/>
        <end position="619"/>
    </location>
</feature>
<dbReference type="STRING" id="135651.G0MP71"/>
<dbReference type="GO" id="GO:0005047">
    <property type="term" value="F:signal recognition particle binding"/>
    <property type="evidence" value="ECO:0007669"/>
    <property type="project" value="InterPro"/>
</dbReference>
<comment type="function">
    <text evidence="10">Component of the signal recognition particle (SRP) complex, a ribonucleoprotein complex that mediates the cotranslational targeting of secretory and membrane proteins to the endoplasmic reticulum (ER). The SRP complex interacts with the signal sequence in nascent secretory and membrane proteins and directs them to the membrane of the ER.</text>
</comment>
<dbReference type="CDD" id="cd15481">
    <property type="entry name" value="SRP68-RBD"/>
    <property type="match status" value="1"/>
</dbReference>
<dbReference type="PIRSF" id="PIRSF038995">
    <property type="entry name" value="SRP68"/>
    <property type="match status" value="1"/>
</dbReference>
<evidence type="ECO:0000256" key="10">
    <source>
        <dbReference type="PIRNR" id="PIRNR038995"/>
    </source>
</evidence>
<feature type="compositionally biased region" description="Polar residues" evidence="12">
    <location>
        <begin position="597"/>
        <end position="607"/>
    </location>
</feature>
<keyword evidence="7" id="KW-0539">Nucleus</keyword>
<evidence type="ECO:0000313" key="13">
    <source>
        <dbReference type="EMBL" id="EGT39129.1"/>
    </source>
</evidence>
<evidence type="ECO:0000313" key="14">
    <source>
        <dbReference type="Proteomes" id="UP000008068"/>
    </source>
</evidence>
<keyword evidence="14" id="KW-1185">Reference proteome</keyword>
<dbReference type="AlphaFoldDB" id="G0MP71"/>
<dbReference type="GO" id="GO:0005730">
    <property type="term" value="C:nucleolus"/>
    <property type="evidence" value="ECO:0007669"/>
    <property type="project" value="UniProtKB-SubCell"/>
</dbReference>
<comment type="similarity">
    <text evidence="3 10">Belongs to the SRP68 family.</text>
</comment>
<dbReference type="GO" id="GO:0030942">
    <property type="term" value="F:endoplasmic reticulum signal peptide binding"/>
    <property type="evidence" value="ECO:0007669"/>
    <property type="project" value="InterPro"/>
</dbReference>
<evidence type="ECO:0000256" key="2">
    <source>
        <dbReference type="ARBA" id="ARBA00004604"/>
    </source>
</evidence>
<dbReference type="PANTHER" id="PTHR12860:SF0">
    <property type="entry name" value="SIGNAL RECOGNITION PARTICLE SUBUNIT SRP68"/>
    <property type="match status" value="1"/>
</dbReference>
<dbReference type="FunCoup" id="G0MP71">
    <property type="interactions" value="3623"/>
</dbReference>
<evidence type="ECO:0000256" key="12">
    <source>
        <dbReference type="SAM" id="MobiDB-lite"/>
    </source>
</evidence>
<gene>
    <name evidence="13" type="ORF">CAEBREN_08632</name>
</gene>
<dbReference type="GO" id="GO:0008312">
    <property type="term" value="F:7S RNA binding"/>
    <property type="evidence" value="ECO:0007669"/>
    <property type="project" value="InterPro"/>
</dbReference>
<protein>
    <recommendedName>
        <fullName evidence="9 10">Signal recognition particle subunit SRP68</fullName>
        <shortName evidence="10">SRP68</shortName>
    </recommendedName>
</protein>
<dbReference type="InParanoid" id="G0MP71"/>
<keyword evidence="4 10" id="KW-0963">Cytoplasm</keyword>
<dbReference type="Pfam" id="PF16969">
    <property type="entry name" value="SRP68"/>
    <property type="match status" value="1"/>
</dbReference>
<dbReference type="OMA" id="DERFIHI"/>
<evidence type="ECO:0000256" key="8">
    <source>
        <dbReference type="ARBA" id="ARBA00023274"/>
    </source>
</evidence>
<dbReference type="FunFam" id="1.10.3450.40:FF:000006">
    <property type="entry name" value="Signal recognition particle subunit SRP68"/>
    <property type="match status" value="1"/>
</dbReference>
<dbReference type="Proteomes" id="UP000008068">
    <property type="component" value="Unassembled WGS sequence"/>
</dbReference>
<evidence type="ECO:0000256" key="9">
    <source>
        <dbReference type="ARBA" id="ARBA00029498"/>
    </source>
</evidence>
<dbReference type="GO" id="GO:0006614">
    <property type="term" value="P:SRP-dependent cotranslational protein targeting to membrane"/>
    <property type="evidence" value="ECO:0007669"/>
    <property type="project" value="InterPro"/>
</dbReference>